<keyword evidence="3" id="KW-1185">Reference proteome</keyword>
<reference evidence="2 3" key="1">
    <citation type="submission" date="2019-12" db="EMBL/GenBank/DDBJ databases">
        <authorList>
            <person name="Alioto T."/>
            <person name="Alioto T."/>
            <person name="Gomez Garrido J."/>
        </authorList>
    </citation>
    <scope>NUCLEOTIDE SEQUENCE [LARGE SCALE GENOMIC DNA]</scope>
</reference>
<protein>
    <submittedName>
        <fullName evidence="2">Uncharacterized protein</fullName>
    </submittedName>
</protein>
<dbReference type="EMBL" id="CACTIH010005645">
    <property type="protein sequence ID" value="CAA2999685.1"/>
    <property type="molecule type" value="Genomic_DNA"/>
</dbReference>
<feature type="compositionally biased region" description="Low complexity" evidence="1">
    <location>
        <begin position="68"/>
        <end position="89"/>
    </location>
</feature>
<accession>A0A8S0T3V4</accession>
<dbReference type="Gramene" id="OE9A016166T1">
    <property type="protein sequence ID" value="OE9A016166C1"/>
    <property type="gene ID" value="OE9A016166"/>
</dbReference>
<comment type="caution">
    <text evidence="2">The sequence shown here is derived from an EMBL/GenBank/DDBJ whole genome shotgun (WGS) entry which is preliminary data.</text>
</comment>
<evidence type="ECO:0000256" key="1">
    <source>
        <dbReference type="SAM" id="MobiDB-lite"/>
    </source>
</evidence>
<feature type="region of interest" description="Disordered" evidence="1">
    <location>
        <begin position="55"/>
        <end position="92"/>
    </location>
</feature>
<organism evidence="2 3">
    <name type="scientific">Olea europaea subsp. europaea</name>
    <dbReference type="NCBI Taxonomy" id="158383"/>
    <lineage>
        <taxon>Eukaryota</taxon>
        <taxon>Viridiplantae</taxon>
        <taxon>Streptophyta</taxon>
        <taxon>Embryophyta</taxon>
        <taxon>Tracheophyta</taxon>
        <taxon>Spermatophyta</taxon>
        <taxon>Magnoliopsida</taxon>
        <taxon>eudicotyledons</taxon>
        <taxon>Gunneridae</taxon>
        <taxon>Pentapetalae</taxon>
        <taxon>asterids</taxon>
        <taxon>lamiids</taxon>
        <taxon>Lamiales</taxon>
        <taxon>Oleaceae</taxon>
        <taxon>Oleeae</taxon>
        <taxon>Olea</taxon>
    </lineage>
</organism>
<evidence type="ECO:0000313" key="2">
    <source>
        <dbReference type="EMBL" id="CAA2999685.1"/>
    </source>
</evidence>
<evidence type="ECO:0000313" key="3">
    <source>
        <dbReference type="Proteomes" id="UP000594638"/>
    </source>
</evidence>
<name>A0A8S0T3V4_OLEEU</name>
<proteinExistence type="predicted"/>
<dbReference type="OrthoDB" id="1715046at2759"/>
<dbReference type="AlphaFoldDB" id="A0A8S0T3V4"/>
<gene>
    <name evidence="2" type="ORF">OLEA9_A016166</name>
</gene>
<dbReference type="Proteomes" id="UP000594638">
    <property type="component" value="Unassembled WGS sequence"/>
</dbReference>
<sequence>MQVKMTVETQEFSTMAWFQGAITDIDSHRDSHGTGFTFPWHMLQKPKAQQNSGILLDEEEESFDRNESSNSSAGHLNSSSSDQSHSSASLQGAKLDQNAISHKVLTNPIENVMKLESSTISTLANNGDSSSESVDVVGRVCTLGLCVFAVGFKCWGFGI</sequence>